<protein>
    <submittedName>
        <fullName evidence="1">Dimeric dUTPase, all-alpha-NTP-PPase (MazG) superfamily</fullName>
    </submittedName>
</protein>
<dbReference type="RefSeq" id="WP_073021215.1">
    <property type="nucleotide sequence ID" value="NZ_FQXU01000010.1"/>
</dbReference>
<proteinExistence type="predicted"/>
<evidence type="ECO:0000313" key="1">
    <source>
        <dbReference type="EMBL" id="SHI26740.1"/>
    </source>
</evidence>
<organism evidence="1 2">
    <name type="scientific">Clostridium intestinale DSM 6191</name>
    <dbReference type="NCBI Taxonomy" id="1121320"/>
    <lineage>
        <taxon>Bacteria</taxon>
        <taxon>Bacillati</taxon>
        <taxon>Bacillota</taxon>
        <taxon>Clostridia</taxon>
        <taxon>Eubacteriales</taxon>
        <taxon>Clostridiaceae</taxon>
        <taxon>Clostridium</taxon>
    </lineage>
</organism>
<dbReference type="AlphaFoldDB" id="A0A1M5ZR80"/>
<accession>A0A1M5ZR80</accession>
<dbReference type="Pfam" id="PF08761">
    <property type="entry name" value="dUTPase_2"/>
    <property type="match status" value="1"/>
</dbReference>
<dbReference type="InterPro" id="IPR016947">
    <property type="entry name" value="UCP030140"/>
</dbReference>
<dbReference type="PIRSF" id="PIRSF030140">
    <property type="entry name" value="UCP030140"/>
    <property type="match status" value="1"/>
</dbReference>
<reference evidence="1 2" key="1">
    <citation type="submission" date="2016-11" db="EMBL/GenBank/DDBJ databases">
        <authorList>
            <person name="Jaros S."/>
            <person name="Januszkiewicz K."/>
            <person name="Wedrychowicz H."/>
        </authorList>
    </citation>
    <scope>NUCLEOTIDE SEQUENCE [LARGE SCALE GENOMIC DNA]</scope>
    <source>
        <strain evidence="1 2">DSM 6191</strain>
    </source>
</reference>
<dbReference type="Proteomes" id="UP000184241">
    <property type="component" value="Unassembled WGS sequence"/>
</dbReference>
<dbReference type="InterPro" id="IPR014871">
    <property type="entry name" value="dUTPase/dCTP_pyrophosphatase"/>
</dbReference>
<evidence type="ECO:0000313" key="2">
    <source>
        <dbReference type="Proteomes" id="UP000184241"/>
    </source>
</evidence>
<dbReference type="EMBL" id="FQXU01000010">
    <property type="protein sequence ID" value="SHI26740.1"/>
    <property type="molecule type" value="Genomic_DNA"/>
</dbReference>
<dbReference type="SUPFAM" id="SSF101386">
    <property type="entry name" value="all-alpha NTP pyrophosphatases"/>
    <property type="match status" value="1"/>
</dbReference>
<dbReference type="Gene3D" id="1.10.4010.10">
    <property type="entry name" value="Type II deoxyuridine triphosphatase"/>
    <property type="match status" value="1"/>
</dbReference>
<sequence length="159" mass="18489">MNLQNFFKVQDEANKLLVMDKTLNDYKLTARKLLSLHVKLSDLANETKCFRYWEEEDNSPSKDAIMTKYIDCLSHILTIGLDKNYSDLKEVDLNPNDDCLSDQFLNLFIDLNDIIISPSKDHYQTLFEDFMSLGISLGYSESIIDDKYHSKMHSFISTK</sequence>
<gene>
    <name evidence="1" type="ORF">SAMN02745941_03286</name>
</gene>
<name>A0A1M5ZR80_9CLOT</name>